<dbReference type="EMBL" id="JALKHS010000018">
    <property type="protein sequence ID" value="MCK0533165.1"/>
    <property type="molecule type" value="Genomic_DNA"/>
</dbReference>
<dbReference type="Gene3D" id="3.30.470.20">
    <property type="entry name" value="ATP-grasp fold, B domain"/>
    <property type="match status" value="1"/>
</dbReference>
<keyword evidence="4" id="KW-1185">Reference proteome</keyword>
<dbReference type="Pfam" id="PF02655">
    <property type="entry name" value="ATP-grasp_3"/>
    <property type="match status" value="1"/>
</dbReference>
<protein>
    <submittedName>
        <fullName evidence="3">ATP-grasp domain-containing protein</fullName>
    </submittedName>
</protein>
<evidence type="ECO:0000313" key="4">
    <source>
        <dbReference type="Proteomes" id="UP001203512"/>
    </source>
</evidence>
<dbReference type="SUPFAM" id="SSF56059">
    <property type="entry name" value="Glutathione synthetase ATP-binding domain-like"/>
    <property type="match status" value="1"/>
</dbReference>
<dbReference type="InterPro" id="IPR011761">
    <property type="entry name" value="ATP-grasp"/>
</dbReference>
<dbReference type="InterPro" id="IPR013815">
    <property type="entry name" value="ATP_grasp_subdomain_1"/>
</dbReference>
<evidence type="ECO:0000313" key="3">
    <source>
        <dbReference type="EMBL" id="MCK0533165.1"/>
    </source>
</evidence>
<organism evidence="3 4">
    <name type="scientific">Sphingobium agri</name>
    <dbReference type="NCBI Taxonomy" id="2933566"/>
    <lineage>
        <taxon>Bacteria</taxon>
        <taxon>Pseudomonadati</taxon>
        <taxon>Pseudomonadota</taxon>
        <taxon>Alphaproteobacteria</taxon>
        <taxon>Sphingomonadales</taxon>
        <taxon>Sphingomonadaceae</taxon>
        <taxon>Sphingobium</taxon>
    </lineage>
</organism>
<evidence type="ECO:0000256" key="1">
    <source>
        <dbReference type="PROSITE-ProRule" id="PRU00409"/>
    </source>
</evidence>
<accession>A0ABT0E1E1</accession>
<dbReference type="RefSeq" id="WP_247234233.1">
    <property type="nucleotide sequence ID" value="NZ_JALKHS010000018.1"/>
</dbReference>
<feature type="domain" description="ATP-grasp" evidence="2">
    <location>
        <begin position="148"/>
        <end position="321"/>
    </location>
</feature>
<comment type="caution">
    <text evidence="3">The sequence shown here is derived from an EMBL/GenBank/DDBJ whole genome shotgun (WGS) entry which is preliminary data.</text>
</comment>
<dbReference type="Proteomes" id="UP001203512">
    <property type="component" value="Unassembled WGS sequence"/>
</dbReference>
<dbReference type="Gene3D" id="3.30.1490.20">
    <property type="entry name" value="ATP-grasp fold, A domain"/>
    <property type="match status" value="1"/>
</dbReference>
<dbReference type="InterPro" id="IPR003806">
    <property type="entry name" value="ATP-grasp_PylC-type"/>
</dbReference>
<gene>
    <name evidence="3" type="ORF">MU848_16365</name>
</gene>
<dbReference type="InterPro" id="IPR048764">
    <property type="entry name" value="PylC_N"/>
</dbReference>
<dbReference type="Gene3D" id="3.40.50.20">
    <property type="match status" value="1"/>
</dbReference>
<proteinExistence type="predicted"/>
<sequence>MDAPATRHGGASASLGTDWEGAERSGRSLRMMLSSAGRRVGLMRSFREAGAALGIDLMMFASDLKPDWSPACVEADRSFAAPPAESEGFIPAMLDICRREQIELIVPTIDTELIAYAHARDQFAAINCHVAVSDAAVVEMARDKLATAQFLTGAGLPSPATIAAEDYLAGSADLPLPLLAKPRHGSSSRGIGMVYDREEVAALDDSEPYILQQFLDGREFTVSLYFDGEGRMQCAVPHERLRVRAGEVEKGVTVRNAIIGELAWRSGAALQGARGALCFQLRMDAAGCASIFEINARFGGGYPLAHRAGARFAQWLLEERLGLPLTAHDGWQDNVMMLRFDDAVFV</sequence>
<evidence type="ECO:0000259" key="2">
    <source>
        <dbReference type="PROSITE" id="PS50975"/>
    </source>
</evidence>
<keyword evidence="1" id="KW-0067">ATP-binding</keyword>
<keyword evidence="1" id="KW-0547">Nucleotide-binding</keyword>
<reference evidence="3 4" key="1">
    <citation type="submission" date="2022-04" db="EMBL/GenBank/DDBJ databases">
        <authorList>
            <person name="Huq M.A."/>
        </authorList>
    </citation>
    <scope>NUCLEOTIDE SEQUENCE [LARGE SCALE GENOMIC DNA]</scope>
    <source>
        <strain evidence="3 4">MAH-33</strain>
    </source>
</reference>
<dbReference type="Pfam" id="PF21360">
    <property type="entry name" value="PylC-like_N"/>
    <property type="match status" value="1"/>
</dbReference>
<dbReference type="PROSITE" id="PS50975">
    <property type="entry name" value="ATP_GRASP"/>
    <property type="match status" value="1"/>
</dbReference>
<name>A0ABT0E1E1_9SPHN</name>